<dbReference type="RefSeq" id="WP_367166944.1">
    <property type="nucleotide sequence ID" value="NZ_JBFKZN010000003.1"/>
</dbReference>
<accession>A0ABV3MYU4</accession>
<sequence length="294" mass="33020">MAIKLSGEQTRRYMADINHISKKEGENVRLIHNPVRKYLSGAVNVSDIEINRKIIDYNIFQSAESALGQCSEKELKQEKKAEKYFLSKFKCVASERGINSSDTKNIKVAQFLGWHGTGKQVAQRLINEGLRDDYEPGEQQLKNNVNGEGFYVAGNLGHARTYALRTPQQLTSPGGNEGEVIEVWGMLDINKAPSVFDIEASRNKDYIVVRPEFNKNIFFTPLRNDDRLTESKPGENKYKRSGIADMRNAPDVRKKSSGKSTKGCLPVVARIWGRIASIFKPVGSSSRQAQHRTS</sequence>
<evidence type="ECO:0000313" key="3">
    <source>
        <dbReference type="Proteomes" id="UP001554567"/>
    </source>
</evidence>
<dbReference type="Gene3D" id="3.90.175.10">
    <property type="entry name" value="Diphtheria Toxin, domain 1"/>
    <property type="match status" value="1"/>
</dbReference>
<feature type="region of interest" description="Disordered" evidence="1">
    <location>
        <begin position="225"/>
        <end position="260"/>
    </location>
</feature>
<dbReference type="SUPFAM" id="SSF56399">
    <property type="entry name" value="ADP-ribosylation"/>
    <property type="match status" value="1"/>
</dbReference>
<evidence type="ECO:0008006" key="4">
    <source>
        <dbReference type="Google" id="ProtNLM"/>
    </source>
</evidence>
<keyword evidence="3" id="KW-1185">Reference proteome</keyword>
<organism evidence="2 3">
    <name type="scientific">Erwinia papayae</name>
    <dbReference type="NCBI Taxonomy" id="206499"/>
    <lineage>
        <taxon>Bacteria</taxon>
        <taxon>Pseudomonadati</taxon>
        <taxon>Pseudomonadota</taxon>
        <taxon>Gammaproteobacteria</taxon>
        <taxon>Enterobacterales</taxon>
        <taxon>Erwiniaceae</taxon>
        <taxon>Erwinia</taxon>
    </lineage>
</organism>
<gene>
    <name evidence="2" type="ORF">ABW286_06025</name>
</gene>
<evidence type="ECO:0000313" key="2">
    <source>
        <dbReference type="EMBL" id="MEW5288737.1"/>
    </source>
</evidence>
<evidence type="ECO:0000256" key="1">
    <source>
        <dbReference type="SAM" id="MobiDB-lite"/>
    </source>
</evidence>
<protein>
    <recommendedName>
        <fullName evidence="4">PARP catalytic domain-containing protein</fullName>
    </recommendedName>
</protein>
<feature type="compositionally biased region" description="Basic and acidic residues" evidence="1">
    <location>
        <begin position="225"/>
        <end position="238"/>
    </location>
</feature>
<dbReference type="Proteomes" id="UP001554567">
    <property type="component" value="Unassembled WGS sequence"/>
</dbReference>
<dbReference type="EMBL" id="JBFKZN010000003">
    <property type="protein sequence ID" value="MEW5288737.1"/>
    <property type="molecule type" value="Genomic_DNA"/>
</dbReference>
<reference evidence="2 3" key="1">
    <citation type="submission" date="2024-07" db="EMBL/GenBank/DDBJ databases">
        <authorList>
            <person name="Dulla G.F.J."/>
            <person name="Delorm J.G."/>
        </authorList>
    </citation>
    <scope>NUCLEOTIDE SEQUENCE [LARGE SCALE GENOMIC DNA]</scope>
    <source>
        <strain evidence="2 3">JGD 233</strain>
    </source>
</reference>
<name>A0ABV3MYU4_9GAMM</name>
<comment type="caution">
    <text evidence="2">The sequence shown here is derived from an EMBL/GenBank/DDBJ whole genome shotgun (WGS) entry which is preliminary data.</text>
</comment>
<proteinExistence type="predicted"/>